<proteinExistence type="inferred from homology"/>
<comment type="catalytic activity">
    <reaction evidence="10 14">
        <text>ATP-dependent cleavage of peptide bonds with broad specificity.</text>
        <dbReference type="EC" id="3.4.25.2"/>
    </reaction>
</comment>
<reference evidence="15" key="1">
    <citation type="submission" date="2011-01" db="EMBL/GenBank/DDBJ databases">
        <title>Complete sequence of chromosome of Thermovibrio ammonificans HB-1.</title>
        <authorList>
            <consortium name="US DOE Joint Genome Institute"/>
            <person name="Lucas S."/>
            <person name="Copeland A."/>
            <person name="Lapidus A."/>
            <person name="Cheng J.-F."/>
            <person name="Goodwin L."/>
            <person name="Pitluck S."/>
            <person name="Davenport K."/>
            <person name="Detter J.C."/>
            <person name="Han C."/>
            <person name="Tapia R."/>
            <person name="Land M."/>
            <person name="Hauser L."/>
            <person name="Kyrpides N."/>
            <person name="Ivanova N."/>
            <person name="Ovchinnikova G."/>
            <person name="Vetriani C."/>
            <person name="Woyke T."/>
        </authorList>
    </citation>
    <scope>NUCLEOTIDE SEQUENCE [LARGE SCALE GENOMIC DNA]</scope>
    <source>
        <strain evidence="15">HB-1</strain>
    </source>
</reference>
<evidence type="ECO:0000256" key="1">
    <source>
        <dbReference type="ARBA" id="ARBA00004496"/>
    </source>
</evidence>
<dbReference type="KEGG" id="tam:Theam_0336"/>
<sequence>MDFHGTTICAVLRDGKVAMAGDGQVTLGNTVFKNGARKVRKLYGGRVLAGFAGSVADAFSLLERFEDKLQTYGGNLLKSAVELAKDWRTDRILRRLEAMLLVADKSRILLISGNGDVIEPDIPVMAVGSGGPYAQAAATALYQNTELPAAEIARKALEIAGNICIYTNTNIVVEEL</sequence>
<dbReference type="RefSeq" id="WP_013537095.1">
    <property type="nucleotide sequence ID" value="NC_014926.1"/>
</dbReference>
<dbReference type="GO" id="GO:0009376">
    <property type="term" value="C:HslUV protease complex"/>
    <property type="evidence" value="ECO:0007669"/>
    <property type="project" value="UniProtKB-UniRule"/>
</dbReference>
<dbReference type="MEROPS" id="T01.006"/>
<dbReference type="Pfam" id="PF00227">
    <property type="entry name" value="Proteasome"/>
    <property type="match status" value="1"/>
</dbReference>
<dbReference type="PANTHER" id="PTHR32194:SF0">
    <property type="entry name" value="ATP-DEPENDENT PROTEASE SUBUNIT HSLV"/>
    <property type="match status" value="1"/>
</dbReference>
<dbReference type="InterPro" id="IPR001353">
    <property type="entry name" value="Proteasome_sua/b"/>
</dbReference>
<feature type="active site" evidence="14">
    <location>
        <position position="6"/>
    </location>
</feature>
<evidence type="ECO:0000256" key="11">
    <source>
        <dbReference type="ARBA" id="ARBA00064434"/>
    </source>
</evidence>
<feature type="binding site" evidence="14">
    <location>
        <position position="161"/>
    </location>
    <ligand>
        <name>Na(+)</name>
        <dbReference type="ChEBI" id="CHEBI:29101"/>
    </ligand>
</feature>
<evidence type="ECO:0000256" key="8">
    <source>
        <dbReference type="ARBA" id="ARBA00022801"/>
    </source>
</evidence>
<comment type="subcellular location">
    <subcellularLocation>
        <location evidence="1 14">Cytoplasm</location>
    </subcellularLocation>
</comment>
<dbReference type="GO" id="GO:0004298">
    <property type="term" value="F:threonine-type endopeptidase activity"/>
    <property type="evidence" value="ECO:0007669"/>
    <property type="project" value="UniProtKB-KW"/>
</dbReference>
<keyword evidence="15" id="KW-0647">Proteasome</keyword>
<dbReference type="PIRSF" id="PIRSF039093">
    <property type="entry name" value="HslV"/>
    <property type="match status" value="1"/>
</dbReference>
<dbReference type="SUPFAM" id="SSF56235">
    <property type="entry name" value="N-terminal nucleophile aminohydrolases (Ntn hydrolases)"/>
    <property type="match status" value="1"/>
</dbReference>
<dbReference type="OrthoDB" id="9804884at2"/>
<evidence type="ECO:0000256" key="5">
    <source>
        <dbReference type="ARBA" id="ARBA00022670"/>
    </source>
</evidence>
<dbReference type="NCBIfam" id="NF003964">
    <property type="entry name" value="PRK05456.1"/>
    <property type="match status" value="1"/>
</dbReference>
<evidence type="ECO:0000256" key="4">
    <source>
        <dbReference type="ARBA" id="ARBA00022533"/>
    </source>
</evidence>
<dbReference type="STRING" id="648996.Theam_0336"/>
<evidence type="ECO:0000256" key="6">
    <source>
        <dbReference type="ARBA" id="ARBA00022698"/>
    </source>
</evidence>
<evidence type="ECO:0000256" key="12">
    <source>
        <dbReference type="ARBA" id="ARBA00066335"/>
    </source>
</evidence>
<dbReference type="PANTHER" id="PTHR32194">
    <property type="entry name" value="METALLOPROTEASE TLDD"/>
    <property type="match status" value="1"/>
</dbReference>
<dbReference type="InterPro" id="IPR023333">
    <property type="entry name" value="Proteasome_suB-type"/>
</dbReference>
<dbReference type="InterPro" id="IPR029055">
    <property type="entry name" value="Ntn_hydrolases_N"/>
</dbReference>
<keyword evidence="8 14" id="KW-0378">Hydrolase</keyword>
<comment type="similarity">
    <text evidence="2 14">Belongs to the peptidase T1B family. HslV subfamily.</text>
</comment>
<dbReference type="HAMAP" id="MF_00248">
    <property type="entry name" value="HslV"/>
    <property type="match status" value="1"/>
</dbReference>
<evidence type="ECO:0000313" key="15">
    <source>
        <dbReference type="EMBL" id="ADU96309.1"/>
    </source>
</evidence>
<keyword evidence="7 14" id="KW-0479">Metal-binding</keyword>
<dbReference type="GO" id="GO:0046872">
    <property type="term" value="F:metal ion binding"/>
    <property type="evidence" value="ECO:0007669"/>
    <property type="project" value="UniProtKB-KW"/>
</dbReference>
<protein>
    <recommendedName>
        <fullName evidence="13 14">ATP-dependent protease subunit HslV</fullName>
        <ecNumber evidence="12 14">3.4.25.2</ecNumber>
    </recommendedName>
</protein>
<dbReference type="Gene3D" id="3.60.20.10">
    <property type="entry name" value="Glutamine Phosphoribosylpyrophosphate, subunit 1, domain 1"/>
    <property type="match status" value="1"/>
</dbReference>
<keyword evidence="5 14" id="KW-0645">Protease</keyword>
<dbReference type="FunFam" id="3.60.20.10:FF:000002">
    <property type="entry name" value="ATP-dependent protease subunit HslV"/>
    <property type="match status" value="1"/>
</dbReference>
<evidence type="ECO:0000256" key="10">
    <source>
        <dbReference type="ARBA" id="ARBA00052385"/>
    </source>
</evidence>
<keyword evidence="6 14" id="KW-0888">Threonine protease</keyword>
<evidence type="ECO:0000256" key="9">
    <source>
        <dbReference type="ARBA" id="ARBA00023053"/>
    </source>
</evidence>
<dbReference type="PROSITE" id="PS51476">
    <property type="entry name" value="PROTEASOME_BETA_2"/>
    <property type="match status" value="1"/>
</dbReference>
<dbReference type="InterPro" id="IPR022281">
    <property type="entry name" value="ATP-dep_Prtase_HsIV_su"/>
</dbReference>
<evidence type="ECO:0000256" key="14">
    <source>
        <dbReference type="HAMAP-Rule" id="MF_00248"/>
    </source>
</evidence>
<dbReference type="Proteomes" id="UP000006362">
    <property type="component" value="Chromosome"/>
</dbReference>
<evidence type="ECO:0000256" key="2">
    <source>
        <dbReference type="ARBA" id="ARBA00006053"/>
    </source>
</evidence>
<feature type="binding site" evidence="14">
    <location>
        <position position="167"/>
    </location>
    <ligand>
        <name>Na(+)</name>
        <dbReference type="ChEBI" id="CHEBI:29101"/>
    </ligand>
</feature>
<keyword evidence="3 14" id="KW-0963">Cytoplasm</keyword>
<evidence type="ECO:0000256" key="3">
    <source>
        <dbReference type="ARBA" id="ARBA00022490"/>
    </source>
</evidence>
<dbReference type="NCBIfam" id="TIGR03692">
    <property type="entry name" value="ATP_dep_HslV"/>
    <property type="match status" value="1"/>
</dbReference>
<dbReference type="CDD" id="cd01913">
    <property type="entry name" value="protease_HslV"/>
    <property type="match status" value="1"/>
</dbReference>
<feature type="binding site" evidence="14">
    <location>
        <position position="164"/>
    </location>
    <ligand>
        <name>Na(+)</name>
        <dbReference type="ChEBI" id="CHEBI:29101"/>
    </ligand>
</feature>
<comment type="subunit">
    <text evidence="11 14">A double ring-shaped homohexamer of HslV is capped on each side by a ring-shaped HslU homohexamer. The assembly of the HslU/HslV complex is dependent on binding of ATP.</text>
</comment>
<organism evidence="15 16">
    <name type="scientific">Thermovibrio ammonificans (strain DSM 15698 / JCM 12110 / HB-1)</name>
    <dbReference type="NCBI Taxonomy" id="648996"/>
    <lineage>
        <taxon>Bacteria</taxon>
        <taxon>Pseudomonadati</taxon>
        <taxon>Aquificota</taxon>
        <taxon>Aquificia</taxon>
        <taxon>Desulfurobacteriales</taxon>
        <taxon>Desulfurobacteriaceae</taxon>
        <taxon>Thermovibrio</taxon>
    </lineage>
</organism>
<dbReference type="GO" id="GO:0051603">
    <property type="term" value="P:proteolysis involved in protein catabolic process"/>
    <property type="evidence" value="ECO:0007669"/>
    <property type="project" value="InterPro"/>
</dbReference>
<dbReference type="eggNOG" id="COG5405">
    <property type="taxonomic scope" value="Bacteria"/>
</dbReference>
<name>E8T4H4_THEA1</name>
<keyword evidence="9 14" id="KW-0915">Sodium</keyword>
<keyword evidence="16" id="KW-1185">Reference proteome</keyword>
<gene>
    <name evidence="14" type="primary">hslV</name>
    <name evidence="15" type="ordered locus">Theam_0336</name>
</gene>
<evidence type="ECO:0000313" key="16">
    <source>
        <dbReference type="Proteomes" id="UP000006362"/>
    </source>
</evidence>
<comment type="function">
    <text evidence="14">Protease subunit of a proteasome-like degradation complex believed to be a general protein degrading machinery.</text>
</comment>
<dbReference type="AlphaFoldDB" id="E8T4H4"/>
<dbReference type="HOGENOM" id="CLU_093872_1_0_0"/>
<comment type="activity regulation">
    <text evidence="14">Allosterically activated by HslU binding.</text>
</comment>
<dbReference type="EC" id="3.4.25.2" evidence="12 14"/>
<evidence type="ECO:0000256" key="13">
    <source>
        <dbReference type="ARBA" id="ARBA00074399"/>
    </source>
</evidence>
<dbReference type="EMBL" id="CP002444">
    <property type="protein sequence ID" value="ADU96309.1"/>
    <property type="molecule type" value="Genomic_DNA"/>
</dbReference>
<accession>E8T4H4</accession>
<evidence type="ECO:0000256" key="7">
    <source>
        <dbReference type="ARBA" id="ARBA00022723"/>
    </source>
</evidence>
<keyword evidence="4 14" id="KW-0021">Allosteric enzyme</keyword>
<dbReference type="GO" id="GO:0005839">
    <property type="term" value="C:proteasome core complex"/>
    <property type="evidence" value="ECO:0007669"/>
    <property type="project" value="InterPro"/>
</dbReference>